<evidence type="ECO:0000259" key="1">
    <source>
        <dbReference type="PROSITE" id="PS50206"/>
    </source>
</evidence>
<protein>
    <recommendedName>
        <fullName evidence="1">Rhodanese domain-containing protein</fullName>
    </recommendedName>
</protein>
<dbReference type="CDD" id="cd00158">
    <property type="entry name" value="RHOD"/>
    <property type="match status" value="1"/>
</dbReference>
<dbReference type="PROSITE" id="PS50206">
    <property type="entry name" value="RHODANESE_3"/>
    <property type="match status" value="1"/>
</dbReference>
<dbReference type="PANTHER" id="PTHR45431">
    <property type="entry name" value="RHODANESE-LIKE DOMAIN-CONTAINING PROTEIN 15, CHLOROPLASTIC"/>
    <property type="match status" value="1"/>
</dbReference>
<dbReference type="SUPFAM" id="SSF52821">
    <property type="entry name" value="Rhodanese/Cell cycle control phosphatase"/>
    <property type="match status" value="1"/>
</dbReference>
<dbReference type="InterPro" id="IPR036873">
    <property type="entry name" value="Rhodanese-like_dom_sf"/>
</dbReference>
<dbReference type="AlphaFoldDB" id="A0A7S0VHQ1"/>
<proteinExistence type="predicted"/>
<name>A0A7S0VHQ1_9CRYP</name>
<dbReference type="EMBL" id="HBFN01008352">
    <property type="protein sequence ID" value="CAD8787295.1"/>
    <property type="molecule type" value="Transcribed_RNA"/>
</dbReference>
<feature type="domain" description="Rhodanese" evidence="1">
    <location>
        <begin position="93"/>
        <end position="179"/>
    </location>
</feature>
<dbReference type="Pfam" id="PF00581">
    <property type="entry name" value="Rhodanese"/>
    <property type="match status" value="1"/>
</dbReference>
<dbReference type="InterPro" id="IPR001763">
    <property type="entry name" value="Rhodanese-like_dom"/>
</dbReference>
<reference evidence="2" key="1">
    <citation type="submission" date="2021-01" db="EMBL/GenBank/DDBJ databases">
        <authorList>
            <person name="Corre E."/>
            <person name="Pelletier E."/>
            <person name="Niang G."/>
            <person name="Scheremetjew M."/>
            <person name="Finn R."/>
            <person name="Kale V."/>
            <person name="Holt S."/>
            <person name="Cochrane G."/>
            <person name="Meng A."/>
            <person name="Brown T."/>
            <person name="Cohen L."/>
        </authorList>
    </citation>
    <scope>NUCLEOTIDE SEQUENCE</scope>
    <source>
        <strain evidence="2">CCMP443</strain>
    </source>
</reference>
<gene>
    <name evidence="2" type="ORF">HTEP1355_LOCUS4821</name>
</gene>
<dbReference type="Gene3D" id="3.40.250.10">
    <property type="entry name" value="Rhodanese-like domain"/>
    <property type="match status" value="1"/>
</dbReference>
<organism evidence="2">
    <name type="scientific">Hemiselmis tepida</name>
    <dbReference type="NCBI Taxonomy" id="464990"/>
    <lineage>
        <taxon>Eukaryota</taxon>
        <taxon>Cryptophyceae</taxon>
        <taxon>Cryptomonadales</taxon>
        <taxon>Hemiselmidaceae</taxon>
        <taxon>Hemiselmis</taxon>
    </lineage>
</organism>
<evidence type="ECO:0000313" key="2">
    <source>
        <dbReference type="EMBL" id="CAD8787295.1"/>
    </source>
</evidence>
<sequence length="185" mass="19480">MLHPRLLRCVASAMRSASTPVAKRLPAAAGLAHRPYFRSKGLPSTSPGPMLSSSPFTATARGEVFIARAMSSASAGQPFNPSDFDPQSAADLVKAGALLLDVRSEMEFADGSVEGAKNLPHDQLPVRIGEVTAETGGQHDHKIVLFCRSGVRSGIAKEYLVAQGYECVANVGGLAEAEEMADLMK</sequence>
<dbReference type="SMART" id="SM00450">
    <property type="entry name" value="RHOD"/>
    <property type="match status" value="1"/>
</dbReference>
<dbReference type="PANTHER" id="PTHR45431:SF3">
    <property type="entry name" value="RHODANESE-LIKE DOMAIN-CONTAINING PROTEIN 15, CHLOROPLASTIC"/>
    <property type="match status" value="1"/>
</dbReference>
<dbReference type="InterPro" id="IPR052367">
    <property type="entry name" value="Thiosulfate_ST/Rhodanese-like"/>
</dbReference>
<accession>A0A7S0VHQ1</accession>